<dbReference type="GO" id="GO:0016020">
    <property type="term" value="C:membrane"/>
    <property type="evidence" value="ECO:0007669"/>
    <property type="project" value="InterPro"/>
</dbReference>
<feature type="transmembrane region" description="Helical" evidence="1">
    <location>
        <begin position="43"/>
        <end position="70"/>
    </location>
</feature>
<comment type="caution">
    <text evidence="3">The sequence shown here is derived from an EMBL/GenBank/DDBJ whole genome shotgun (WGS) entry which is preliminary data.</text>
</comment>
<dbReference type="CDD" id="cd07042">
    <property type="entry name" value="STAS_SulP_like_sulfate_transporter"/>
    <property type="match status" value="1"/>
</dbReference>
<evidence type="ECO:0000313" key="3">
    <source>
        <dbReference type="EMBL" id="MPM54209.1"/>
    </source>
</evidence>
<organism evidence="3">
    <name type="scientific">bioreactor metagenome</name>
    <dbReference type="NCBI Taxonomy" id="1076179"/>
    <lineage>
        <taxon>unclassified sequences</taxon>
        <taxon>metagenomes</taxon>
        <taxon>ecological metagenomes</taxon>
    </lineage>
</organism>
<dbReference type="Gene3D" id="3.30.750.24">
    <property type="entry name" value="STAS domain"/>
    <property type="match status" value="1"/>
</dbReference>
<keyword evidence="1" id="KW-0472">Membrane</keyword>
<dbReference type="InterPro" id="IPR002645">
    <property type="entry name" value="STAS_dom"/>
</dbReference>
<dbReference type="Pfam" id="PF01740">
    <property type="entry name" value="STAS"/>
    <property type="match status" value="1"/>
</dbReference>
<accession>A0A645AM23</accession>
<evidence type="ECO:0000256" key="1">
    <source>
        <dbReference type="SAM" id="Phobius"/>
    </source>
</evidence>
<keyword evidence="1" id="KW-1133">Transmembrane helix</keyword>
<gene>
    <name evidence="3" type="primary">bicA_3</name>
    <name evidence="3" type="ORF">SDC9_100983</name>
</gene>
<proteinExistence type="predicted"/>
<protein>
    <submittedName>
        <fullName evidence="3">Bicarbonate transporter BicA</fullName>
    </submittedName>
</protein>
<dbReference type="AlphaFoldDB" id="A0A645AM23"/>
<feature type="domain" description="STAS" evidence="2">
    <location>
        <begin position="103"/>
        <end position="202"/>
    </location>
</feature>
<evidence type="ECO:0000259" key="2">
    <source>
        <dbReference type="PROSITE" id="PS50801"/>
    </source>
</evidence>
<dbReference type="GO" id="GO:0055085">
    <property type="term" value="P:transmembrane transport"/>
    <property type="evidence" value="ECO:0007669"/>
    <property type="project" value="InterPro"/>
</dbReference>
<sequence>MSAIPLSALAGVLLVTAFRMNEWEAIRYIFSHKFKGAILKYGVTMLATVLFDLTTAIALGVLCALFLLVWRLSRVEINVESVDLGRMGGGCAEWGERCARTRVVYIVGALIFANTQRIEEIPNSIPDDCDRVLFSMRGVPYIDVSCAQALAEALIKLRARGVQIVLCGLSGETMKTMERSGIAKLLGPEGFGWSVDRALKENGLGDAKPCVE</sequence>
<reference evidence="3" key="1">
    <citation type="submission" date="2019-08" db="EMBL/GenBank/DDBJ databases">
        <authorList>
            <person name="Kucharzyk K."/>
            <person name="Murdoch R.W."/>
            <person name="Higgins S."/>
            <person name="Loffler F."/>
        </authorList>
    </citation>
    <scope>NUCLEOTIDE SEQUENCE</scope>
</reference>
<dbReference type="SUPFAM" id="SSF52091">
    <property type="entry name" value="SpoIIaa-like"/>
    <property type="match status" value="1"/>
</dbReference>
<dbReference type="InterPro" id="IPR036513">
    <property type="entry name" value="STAS_dom_sf"/>
</dbReference>
<dbReference type="EMBL" id="VSSQ01014699">
    <property type="protein sequence ID" value="MPM54209.1"/>
    <property type="molecule type" value="Genomic_DNA"/>
</dbReference>
<keyword evidence="1" id="KW-0812">Transmembrane</keyword>
<dbReference type="PANTHER" id="PTHR11814">
    <property type="entry name" value="SULFATE TRANSPORTER"/>
    <property type="match status" value="1"/>
</dbReference>
<dbReference type="PROSITE" id="PS50801">
    <property type="entry name" value="STAS"/>
    <property type="match status" value="1"/>
</dbReference>
<dbReference type="InterPro" id="IPR001902">
    <property type="entry name" value="SLC26A/SulP_fam"/>
</dbReference>
<name>A0A645AM23_9ZZZZ</name>